<dbReference type="Proteomes" id="UP000544110">
    <property type="component" value="Unassembled WGS sequence"/>
</dbReference>
<gene>
    <name evidence="1" type="ORF">BJ989_000253</name>
</gene>
<dbReference type="SUPFAM" id="SSF47240">
    <property type="entry name" value="Ferritin-like"/>
    <property type="match status" value="1"/>
</dbReference>
<dbReference type="AlphaFoldDB" id="A0A7Y9RTP4"/>
<dbReference type="InterPro" id="IPR012347">
    <property type="entry name" value="Ferritin-like"/>
</dbReference>
<organism evidence="1 2">
    <name type="scientific">Nocardioides perillae</name>
    <dbReference type="NCBI Taxonomy" id="1119534"/>
    <lineage>
        <taxon>Bacteria</taxon>
        <taxon>Bacillati</taxon>
        <taxon>Actinomycetota</taxon>
        <taxon>Actinomycetes</taxon>
        <taxon>Propionibacteriales</taxon>
        <taxon>Nocardioidaceae</taxon>
        <taxon>Nocardioides</taxon>
    </lineage>
</organism>
<dbReference type="InterPro" id="IPR007814">
    <property type="entry name" value="PaaA_PaaC"/>
</dbReference>
<dbReference type="EMBL" id="JACCAC010000001">
    <property type="protein sequence ID" value="NYG53949.1"/>
    <property type="molecule type" value="Genomic_DNA"/>
</dbReference>
<name>A0A7Y9RTP4_9ACTN</name>
<keyword evidence="1" id="KW-0560">Oxidoreductase</keyword>
<dbReference type="InterPro" id="IPR052703">
    <property type="entry name" value="Aromatic_CoA_ox/epox"/>
</dbReference>
<dbReference type="InterPro" id="IPR011882">
    <property type="entry name" value="PaaC"/>
</dbReference>
<dbReference type="NCBIfam" id="TIGR02158">
    <property type="entry name" value="PA_CoA_Oxy3"/>
    <property type="match status" value="1"/>
</dbReference>
<dbReference type="Pfam" id="PF05138">
    <property type="entry name" value="PaaA_PaaC"/>
    <property type="match status" value="1"/>
</dbReference>
<dbReference type="PANTHER" id="PTHR30458:SF0">
    <property type="entry name" value="1,2-PHENYLACETYL-COA EPOXIDASE, SUBUNIT C"/>
    <property type="match status" value="1"/>
</dbReference>
<dbReference type="Gene3D" id="1.20.1260.10">
    <property type="match status" value="1"/>
</dbReference>
<protein>
    <submittedName>
        <fullName evidence="1">Ring-1,2-phenylacetyl-CoA epoxidase subunit PaaC</fullName>
        <ecNumber evidence="1">1.14.13.149</ecNumber>
    </submittedName>
</protein>
<accession>A0A7Y9RTP4</accession>
<reference evidence="1 2" key="1">
    <citation type="submission" date="2020-07" db="EMBL/GenBank/DDBJ databases">
        <title>Sequencing the genomes of 1000 actinobacteria strains.</title>
        <authorList>
            <person name="Klenk H.-P."/>
        </authorList>
    </citation>
    <scope>NUCLEOTIDE SEQUENCE [LARGE SCALE GENOMIC DNA]</scope>
    <source>
        <strain evidence="1 2">DSM 24552</strain>
    </source>
</reference>
<keyword evidence="2" id="KW-1185">Reference proteome</keyword>
<dbReference type="RefSeq" id="WP_179516677.1">
    <property type="nucleotide sequence ID" value="NZ_JACCAC010000001.1"/>
</dbReference>
<dbReference type="PANTHER" id="PTHR30458">
    <property type="entry name" value="PHENYLACETIC ACID DEGRADATION PROTEIN PAA"/>
    <property type="match status" value="1"/>
</dbReference>
<dbReference type="GO" id="GO:0097266">
    <property type="term" value="F:phenylacetyl-CoA 1,2-epoxidase activity"/>
    <property type="evidence" value="ECO:0007669"/>
    <property type="project" value="UniProtKB-EC"/>
</dbReference>
<proteinExistence type="predicted"/>
<dbReference type="GO" id="GO:0005829">
    <property type="term" value="C:cytosol"/>
    <property type="evidence" value="ECO:0007669"/>
    <property type="project" value="TreeGrafter"/>
</dbReference>
<dbReference type="GO" id="GO:0010124">
    <property type="term" value="P:phenylacetate catabolic process"/>
    <property type="evidence" value="ECO:0007669"/>
    <property type="project" value="InterPro"/>
</dbReference>
<evidence type="ECO:0000313" key="2">
    <source>
        <dbReference type="Proteomes" id="UP000544110"/>
    </source>
</evidence>
<comment type="caution">
    <text evidence="1">The sequence shown here is derived from an EMBL/GenBank/DDBJ whole genome shotgun (WGS) entry which is preliminary data.</text>
</comment>
<dbReference type="EC" id="1.14.13.149" evidence="1"/>
<dbReference type="InterPro" id="IPR009078">
    <property type="entry name" value="Ferritin-like_SF"/>
</dbReference>
<evidence type="ECO:0000313" key="1">
    <source>
        <dbReference type="EMBL" id="NYG53949.1"/>
    </source>
</evidence>
<sequence length="317" mass="33736">MSHAAPDPSSGQGSAYDGLLEHHDVAGDASQWAFGTDFEDPLAGVDTTLPDGVDGAALAAYCLMLGDDALVMSHRLSEWCSNAPDLEEDIALANHALDLLGQARLLLARAAAADPACVPVLPEGSPVPAEDALAFFRDAGDFRNVRLVEVPHGDFAHVVVRLLLFSTVRLALLGRLTGSRDPVLAAIAAKGVKELTYHRDWSGRWFLTLAQGTEESRRRLLAALDALWPLYPELLATHPTEAALAEAGVGAAPGDVRDEVEVVLEQVLAVSGVERPQRGPLAGVRGRTGRDGLHTEALSRVLGEMQVVARAHPRGQW</sequence>